<dbReference type="PANTHER" id="PTHR23407">
    <property type="entry name" value="ATPASE INHIBITOR/5-FORMYLTETRAHYDROFOLATE CYCLO-LIGASE"/>
    <property type="match status" value="1"/>
</dbReference>
<dbReference type="Pfam" id="PF01812">
    <property type="entry name" value="5-FTHF_cyc-lig"/>
    <property type="match status" value="1"/>
</dbReference>
<dbReference type="GO" id="GO:0030272">
    <property type="term" value="F:5-formyltetrahydrofolate cyclo-ligase activity"/>
    <property type="evidence" value="ECO:0007669"/>
    <property type="project" value="UniProtKB-EC"/>
</dbReference>
<dbReference type="InterPro" id="IPR002698">
    <property type="entry name" value="FTHF_cligase"/>
</dbReference>
<evidence type="ECO:0000256" key="6">
    <source>
        <dbReference type="SAM" id="MobiDB-lite"/>
    </source>
</evidence>
<evidence type="ECO:0000259" key="7">
    <source>
        <dbReference type="Pfam" id="PF04991"/>
    </source>
</evidence>
<dbReference type="GO" id="GO:0009396">
    <property type="term" value="P:folic acid-containing compound biosynthetic process"/>
    <property type="evidence" value="ECO:0007669"/>
    <property type="project" value="TreeGrafter"/>
</dbReference>
<evidence type="ECO:0000256" key="2">
    <source>
        <dbReference type="ARBA" id="ARBA00022741"/>
    </source>
</evidence>
<dbReference type="AlphaFoldDB" id="A0A7J6KUR0"/>
<dbReference type="InterPro" id="IPR007074">
    <property type="entry name" value="LicD/FKTN/FKRP_NTP_transf"/>
</dbReference>
<dbReference type="Gene3D" id="3.40.50.10420">
    <property type="entry name" value="NagB/RpiA/CoA transferase-like"/>
    <property type="match status" value="1"/>
</dbReference>
<dbReference type="InterPro" id="IPR037171">
    <property type="entry name" value="NagB/RpiA_transferase-like"/>
</dbReference>
<comment type="catalytic activity">
    <reaction evidence="4">
        <text>(6S)-5-formyl-5,6,7,8-tetrahydrofolate + ATP = (6R)-5,10-methenyltetrahydrofolate + ADP + phosphate</text>
        <dbReference type="Rhea" id="RHEA:10488"/>
        <dbReference type="ChEBI" id="CHEBI:30616"/>
        <dbReference type="ChEBI" id="CHEBI:43474"/>
        <dbReference type="ChEBI" id="CHEBI:57455"/>
        <dbReference type="ChEBI" id="CHEBI:57457"/>
        <dbReference type="ChEBI" id="CHEBI:456216"/>
        <dbReference type="EC" id="6.3.3.2"/>
    </reaction>
</comment>
<name>A0A7J6KUR0_PERCH</name>
<dbReference type="SUPFAM" id="SSF100950">
    <property type="entry name" value="NagB/RpiA/CoA transferase-like"/>
    <property type="match status" value="1"/>
</dbReference>
<dbReference type="Pfam" id="PF04991">
    <property type="entry name" value="LicD"/>
    <property type="match status" value="1"/>
</dbReference>
<evidence type="ECO:0000256" key="3">
    <source>
        <dbReference type="ARBA" id="ARBA00022840"/>
    </source>
</evidence>
<feature type="region of interest" description="Disordered" evidence="6">
    <location>
        <begin position="460"/>
        <end position="480"/>
    </location>
</feature>
<protein>
    <recommendedName>
        <fullName evidence="5">5-formyltetrahydrofolate cyclo-ligase</fullName>
        <ecNumber evidence="5">6.3.3.2</ecNumber>
    </recommendedName>
</protein>
<keyword evidence="9" id="KW-1185">Reference proteome</keyword>
<keyword evidence="2" id="KW-0547">Nucleotide-binding</keyword>
<dbReference type="OrthoDB" id="2015992at2759"/>
<dbReference type="Proteomes" id="UP000591131">
    <property type="component" value="Unassembled WGS sequence"/>
</dbReference>
<dbReference type="EMBL" id="JAAPAO010001220">
    <property type="protein sequence ID" value="KAF4650614.1"/>
    <property type="molecule type" value="Genomic_DNA"/>
</dbReference>
<reference evidence="8 9" key="1">
    <citation type="submission" date="2020-04" db="EMBL/GenBank/DDBJ databases">
        <title>Perkinsus chesapeaki whole genome sequence.</title>
        <authorList>
            <person name="Bogema D.R."/>
        </authorList>
    </citation>
    <scope>NUCLEOTIDE SEQUENCE [LARGE SCALE GENOMIC DNA]</scope>
    <source>
        <strain evidence="8">ATCC PRA-425</strain>
    </source>
</reference>
<keyword evidence="3" id="KW-0067">ATP-binding</keyword>
<evidence type="ECO:0000313" key="8">
    <source>
        <dbReference type="EMBL" id="KAF4650614.1"/>
    </source>
</evidence>
<accession>A0A7J6KUR0</accession>
<dbReference type="GO" id="GO:0005524">
    <property type="term" value="F:ATP binding"/>
    <property type="evidence" value="ECO:0007669"/>
    <property type="project" value="UniProtKB-KW"/>
</dbReference>
<evidence type="ECO:0000313" key="9">
    <source>
        <dbReference type="Proteomes" id="UP000591131"/>
    </source>
</evidence>
<comment type="similarity">
    <text evidence="1">Belongs to the 5-formyltetrahydrofolate cyclo-ligase family.</text>
</comment>
<dbReference type="PANTHER" id="PTHR23407:SF1">
    <property type="entry name" value="5-FORMYLTETRAHYDROFOLATE CYCLO-LIGASE"/>
    <property type="match status" value="1"/>
</dbReference>
<dbReference type="GO" id="GO:0009100">
    <property type="term" value="P:glycoprotein metabolic process"/>
    <property type="evidence" value="ECO:0007669"/>
    <property type="project" value="UniProtKB-ARBA"/>
</dbReference>
<dbReference type="NCBIfam" id="TIGR02727">
    <property type="entry name" value="MTHFS_bact"/>
    <property type="match status" value="1"/>
</dbReference>
<comment type="caution">
    <text evidence="8">The sequence shown here is derived from an EMBL/GenBank/DDBJ whole genome shotgun (WGS) entry which is preliminary data.</text>
</comment>
<proteinExistence type="inferred from homology"/>
<feature type="domain" description="LicD/FKTN/FKRP nucleotidyltransferase" evidence="7">
    <location>
        <begin position="502"/>
        <end position="552"/>
    </location>
</feature>
<sequence length="812" mass="91305">VHACANIKFVYVMEGATTDMQLLAAKASLRRIIQTQLKAIPSALLIEKSNLIYDNIVKIAAWRDASAVGAFLSMPTAEVQTCALVSDAFRQGKRLYVPKTIAGSNDMEMLEAISEEDINGFEKTRWGIPEPGSIIPSTGQTRAQASSDTDSLDLILVPGLAFDENCQRLGRGKGYYDRYLSRWMSRPVLIGVAFECQIVDRIPVSRSDVPVDYVVTETEAIRGSPDACTDEKWVLLQHHLHQALDEFNPIAPLNLTKGLADLVDFVNEKTDILQGWELDNNDCWFGYALPYLLLSPHLSFTDETPQLEAEALSFLVLCPWQFWILTSPWRPIEVLLVVSKMKAADVNADSCRPLPESAGDVSAIMLEHSLPPQDGENVCERLHRAARLARVSLNHQRYFVAIGYGIYETHAIIEDILRTHWLEGARLSLTFTLLWEELLSLKPIHERGLLERKKGDMDEQLPHAGGLIQTDPPAPEAFAPAHNTSDRQDLVYAAQTVHEALEQHGIKYVMVAGTVIGTARYHGLNPWEHDCDLCIDNRRHYDLLKMILQQFTAPNSSLLYQRGVRLIASVRKGYSHKFSLSEARDFLELEESPSVTWGYPYGDIQECHGFADGPLWFGMREAWTVPRHLDVGLCERVSIDKLTMTFVAGYSEEEDAYARCANEYVTAYLKAMYGYIDDWANTCRGHRHLNDSVIDCSQLYPFYHHVVPCDGLPKSFERLTILKLFYLSGIDNSELDIAMLNCVSLERSGYPPVYHAAEVRYSSSKANEALCTALILERDLSIDHEFAPFLRFVGLPIHVGTRQAGIVSYSCE</sequence>
<dbReference type="InterPro" id="IPR024185">
    <property type="entry name" value="FTHF_cligase-like_sf"/>
</dbReference>
<dbReference type="EC" id="6.3.3.2" evidence="5"/>
<evidence type="ECO:0000256" key="5">
    <source>
        <dbReference type="ARBA" id="ARBA00038966"/>
    </source>
</evidence>
<dbReference type="GO" id="GO:0005739">
    <property type="term" value="C:mitochondrion"/>
    <property type="evidence" value="ECO:0007669"/>
    <property type="project" value="TreeGrafter"/>
</dbReference>
<organism evidence="8 9">
    <name type="scientific">Perkinsus chesapeaki</name>
    <name type="common">Clam parasite</name>
    <name type="synonym">Perkinsus andrewsi</name>
    <dbReference type="NCBI Taxonomy" id="330153"/>
    <lineage>
        <taxon>Eukaryota</taxon>
        <taxon>Sar</taxon>
        <taxon>Alveolata</taxon>
        <taxon>Perkinsozoa</taxon>
        <taxon>Perkinsea</taxon>
        <taxon>Perkinsida</taxon>
        <taxon>Perkinsidae</taxon>
        <taxon>Perkinsus</taxon>
    </lineage>
</organism>
<dbReference type="GO" id="GO:0035999">
    <property type="term" value="P:tetrahydrofolate interconversion"/>
    <property type="evidence" value="ECO:0007669"/>
    <property type="project" value="TreeGrafter"/>
</dbReference>
<evidence type="ECO:0000256" key="1">
    <source>
        <dbReference type="ARBA" id="ARBA00010638"/>
    </source>
</evidence>
<gene>
    <name evidence="8" type="ORF">FOL47_001031</name>
</gene>
<feature type="non-terminal residue" evidence="8">
    <location>
        <position position="1"/>
    </location>
</feature>
<evidence type="ECO:0000256" key="4">
    <source>
        <dbReference type="ARBA" id="ARBA00036539"/>
    </source>
</evidence>